<keyword evidence="4 7" id="KW-0560">Oxidoreductase</keyword>
<dbReference type="InterPro" id="IPR001128">
    <property type="entry name" value="Cyt_P450"/>
</dbReference>
<evidence type="ECO:0000256" key="6">
    <source>
        <dbReference type="ARBA" id="ARBA00023033"/>
    </source>
</evidence>
<dbReference type="GO" id="GO:0020037">
    <property type="term" value="F:heme binding"/>
    <property type="evidence" value="ECO:0007669"/>
    <property type="project" value="InterPro"/>
</dbReference>
<dbReference type="InterPro" id="IPR002397">
    <property type="entry name" value="Cyt_P450_B"/>
</dbReference>
<reference evidence="9" key="1">
    <citation type="submission" date="2015-07" db="EMBL/GenBank/DDBJ databases">
        <authorList>
            <person name="Urmite Genomes"/>
        </authorList>
    </citation>
    <scope>NUCLEOTIDE SEQUENCE [LARGE SCALE GENOMIC DNA]</scope>
    <source>
        <strain evidence="9">type strain: ATCC 49404</strain>
    </source>
</reference>
<dbReference type="PROSITE" id="PS00086">
    <property type="entry name" value="CYTOCHROME_P450"/>
    <property type="match status" value="1"/>
</dbReference>
<keyword evidence="6 7" id="KW-0503">Monooxygenase</keyword>
<sequence length="414" mass="43826">MPGSVNADCHADWITMTIPDLSPARLPWDAADPYPFYEARRRGGDVVWDDTAQAWLVLGYHATREVLTGTQWTADPRASMAASGASDFFNSTFVEASMLFTDGPAHDRLRGAVRDVFGRAFIKRLADGVETICNDTVSTIPADESFDAMAQIALPLPIAVIGAWLGLDTDQCAALREHSSAIIRILGGFTDQEELAQGIGAAAVLLTEMLPAAADRRTHPRDDLLSYIAADASLTLGEVVTTAILIAVAGHETTANLLGAGLVRLLSPDDDGTCPADRIDPADPGVVAELLRLDSPVQATARTATADQTLTGIDIRCGETVLACVAAANRDPAVYADPDLFRPGRPGPAPLTFGHGAHYCLGAPLARLETTAALCHILRRGPALVGTPTWRDTPAIRGPLTVPVRFGVRCPSPL</sequence>
<dbReference type="Proteomes" id="UP000199147">
    <property type="component" value="Unassembled WGS sequence"/>
</dbReference>
<evidence type="ECO:0000256" key="7">
    <source>
        <dbReference type="RuleBase" id="RU000461"/>
    </source>
</evidence>
<dbReference type="STRING" id="146018.BN2156_04251"/>
<keyword evidence="5 7" id="KW-0408">Iron</keyword>
<dbReference type="GO" id="GO:0016705">
    <property type="term" value="F:oxidoreductase activity, acting on paired donors, with incorporation or reduction of molecular oxygen"/>
    <property type="evidence" value="ECO:0007669"/>
    <property type="project" value="InterPro"/>
</dbReference>
<evidence type="ECO:0000256" key="2">
    <source>
        <dbReference type="ARBA" id="ARBA00022617"/>
    </source>
</evidence>
<dbReference type="Gene3D" id="1.10.630.10">
    <property type="entry name" value="Cytochrome P450"/>
    <property type="match status" value="1"/>
</dbReference>
<dbReference type="GO" id="GO:0005506">
    <property type="term" value="F:iron ion binding"/>
    <property type="evidence" value="ECO:0007669"/>
    <property type="project" value="InterPro"/>
</dbReference>
<evidence type="ECO:0000256" key="3">
    <source>
        <dbReference type="ARBA" id="ARBA00022723"/>
    </source>
</evidence>
<dbReference type="EMBL" id="CWKH01000002">
    <property type="protein sequence ID" value="CRZ17366.1"/>
    <property type="molecule type" value="Genomic_DNA"/>
</dbReference>
<dbReference type="PANTHER" id="PTHR46696:SF1">
    <property type="entry name" value="CYTOCHROME P450 YJIB-RELATED"/>
    <property type="match status" value="1"/>
</dbReference>
<dbReference type="PRINTS" id="PR00385">
    <property type="entry name" value="P450"/>
</dbReference>
<dbReference type="AlphaFoldDB" id="A0A0H5RUA9"/>
<keyword evidence="9" id="KW-1185">Reference proteome</keyword>
<gene>
    <name evidence="8" type="ORF">BN2156_04251</name>
</gene>
<dbReference type="SUPFAM" id="SSF48264">
    <property type="entry name" value="Cytochrome P450"/>
    <property type="match status" value="1"/>
</dbReference>
<organism evidence="8 9">
    <name type="scientific">Mycolicibacterium neworleansense</name>
    <dbReference type="NCBI Taxonomy" id="146018"/>
    <lineage>
        <taxon>Bacteria</taxon>
        <taxon>Bacillati</taxon>
        <taxon>Actinomycetota</taxon>
        <taxon>Actinomycetes</taxon>
        <taxon>Mycobacteriales</taxon>
        <taxon>Mycobacteriaceae</taxon>
        <taxon>Mycolicibacterium</taxon>
    </lineage>
</organism>
<dbReference type="InterPro" id="IPR036396">
    <property type="entry name" value="Cyt_P450_sf"/>
</dbReference>
<evidence type="ECO:0000256" key="4">
    <source>
        <dbReference type="ARBA" id="ARBA00023002"/>
    </source>
</evidence>
<name>A0A0H5RUA9_9MYCO</name>
<evidence type="ECO:0000256" key="5">
    <source>
        <dbReference type="ARBA" id="ARBA00023004"/>
    </source>
</evidence>
<keyword evidence="2 7" id="KW-0349">Heme</keyword>
<dbReference type="InterPro" id="IPR017972">
    <property type="entry name" value="Cyt_P450_CS"/>
</dbReference>
<evidence type="ECO:0000313" key="8">
    <source>
        <dbReference type="EMBL" id="CRZ17366.1"/>
    </source>
</evidence>
<comment type="similarity">
    <text evidence="1 7">Belongs to the cytochrome P450 family.</text>
</comment>
<accession>A0A0H5RUA9</accession>
<dbReference type="PRINTS" id="PR00359">
    <property type="entry name" value="BP450"/>
</dbReference>
<dbReference type="Pfam" id="PF00067">
    <property type="entry name" value="p450"/>
    <property type="match status" value="1"/>
</dbReference>
<protein>
    <submittedName>
        <fullName evidence="8">Cytochrome P450</fullName>
    </submittedName>
</protein>
<keyword evidence="3 7" id="KW-0479">Metal-binding</keyword>
<dbReference type="PANTHER" id="PTHR46696">
    <property type="entry name" value="P450, PUTATIVE (EUROFUNG)-RELATED"/>
    <property type="match status" value="1"/>
</dbReference>
<dbReference type="GO" id="GO:0004497">
    <property type="term" value="F:monooxygenase activity"/>
    <property type="evidence" value="ECO:0007669"/>
    <property type="project" value="UniProtKB-KW"/>
</dbReference>
<evidence type="ECO:0000313" key="9">
    <source>
        <dbReference type="Proteomes" id="UP000199147"/>
    </source>
</evidence>
<proteinExistence type="inferred from homology"/>
<evidence type="ECO:0000256" key="1">
    <source>
        <dbReference type="ARBA" id="ARBA00010617"/>
    </source>
</evidence>